<dbReference type="GO" id="GO:0006493">
    <property type="term" value="P:protein O-linked glycosylation"/>
    <property type="evidence" value="ECO:0007669"/>
    <property type="project" value="TreeGrafter"/>
</dbReference>
<evidence type="ECO:0000256" key="1">
    <source>
        <dbReference type="ARBA" id="ARBA00004323"/>
    </source>
</evidence>
<evidence type="ECO:0000256" key="3">
    <source>
        <dbReference type="ARBA" id="ARBA00022676"/>
    </source>
</evidence>
<evidence type="ECO:0000256" key="10">
    <source>
        <dbReference type="SAM" id="Phobius"/>
    </source>
</evidence>
<keyword evidence="12" id="KW-1185">Reference proteome</keyword>
<keyword evidence="6" id="KW-0735">Signal-anchor</keyword>
<dbReference type="Pfam" id="PF01762">
    <property type="entry name" value="Galactosyl_T"/>
    <property type="match status" value="1"/>
</dbReference>
<evidence type="ECO:0000256" key="8">
    <source>
        <dbReference type="ARBA" id="ARBA00023034"/>
    </source>
</evidence>
<comment type="caution">
    <text evidence="11">The sequence shown here is derived from an EMBL/GenBank/DDBJ whole genome shotgun (WGS) entry which is preliminary data.</text>
</comment>
<dbReference type="GO" id="GO:0000139">
    <property type="term" value="C:Golgi membrane"/>
    <property type="evidence" value="ECO:0007669"/>
    <property type="project" value="UniProtKB-SubCell"/>
</dbReference>
<keyword evidence="8" id="KW-0333">Golgi apparatus</keyword>
<dbReference type="PROSITE" id="PS51257">
    <property type="entry name" value="PROKAR_LIPOPROTEIN"/>
    <property type="match status" value="1"/>
</dbReference>
<dbReference type="Proteomes" id="UP000678393">
    <property type="component" value="Unassembled WGS sequence"/>
</dbReference>
<evidence type="ECO:0000256" key="4">
    <source>
        <dbReference type="ARBA" id="ARBA00022679"/>
    </source>
</evidence>
<evidence type="ECO:0000313" key="12">
    <source>
        <dbReference type="Proteomes" id="UP000678393"/>
    </source>
</evidence>
<comment type="similarity">
    <text evidence="2">Belongs to the glycosyltransferase 31 family.</text>
</comment>
<evidence type="ECO:0008006" key="13">
    <source>
        <dbReference type="Google" id="ProtNLM"/>
    </source>
</evidence>
<sequence length="630" mass="71867">MARYKNMCTYLRRTLCLRRVLISSALTLSSCALVLFWSQSYRGFGLWSDTRNQGQTTADYFTAAELLSQQEQQLSSEDELIRVVDKLDQQEHQLSSQNELIRTVDKLDQQQEHQLTSQDKLIRVVGKLDQQEHQLSSQDELIRAVDKLDQQQEHQLSSQDELIRAVDKLDQQQEHQLSSQDKLIRAVDKLPFRTMTPSLLLLEDLYFNPSLQQLVEYNNPVLHQPQINCSQSTLLILVPSHPRSVAERRAIRETWGSVARGRHWPGKGDNFGVILVFVLGVAEAQEFQPENIQRAKSVLRQDVDALRSNTDSYFTESTDRTFFDRTSNTSSILMKKDSIINLVYEKAGDANKETLDNMAYVLGMKTVHNNRLRHSLKMWRNHFITEQSSQAKKPTMEGGINALLLRSDKSIHKTSTTPHMPTTPYSHNDANLLEEIFSFGDILQFDMIDTYANLTRKMIISLQLLLKTCSGVKFILKVDPDIFVNVPLLATFLGRHGDKNSVYGRIYPNSAVERTGKWAVAKSALPISRYPIYAAGNAYVMSADAAEKIVGLASRFPYILVEDAFITGILASVGRINRVNVAGFTKWTEPKPDACDFVTDKIYVGNNFTEYDHRLYWREIIDRGGYRCDV</sequence>
<reference evidence="11" key="1">
    <citation type="submission" date="2021-04" db="EMBL/GenBank/DDBJ databases">
        <authorList>
            <consortium name="Molecular Ecology Group"/>
        </authorList>
    </citation>
    <scope>NUCLEOTIDE SEQUENCE</scope>
</reference>
<evidence type="ECO:0000256" key="7">
    <source>
        <dbReference type="ARBA" id="ARBA00022989"/>
    </source>
</evidence>
<comment type="subcellular location">
    <subcellularLocation>
        <location evidence="1">Golgi apparatus membrane</location>
        <topology evidence="1">Single-pass type II membrane protein</topology>
    </subcellularLocation>
</comment>
<dbReference type="OrthoDB" id="2139606at2759"/>
<gene>
    <name evidence="11" type="ORF">CUNI_LOCUS80</name>
</gene>
<keyword evidence="7 10" id="KW-1133">Transmembrane helix</keyword>
<evidence type="ECO:0000313" key="11">
    <source>
        <dbReference type="EMBL" id="CAG5114522.1"/>
    </source>
</evidence>
<protein>
    <recommendedName>
        <fullName evidence="13">Hexosyltransferase</fullName>
    </recommendedName>
</protein>
<organism evidence="11 12">
    <name type="scientific">Candidula unifasciata</name>
    <dbReference type="NCBI Taxonomy" id="100452"/>
    <lineage>
        <taxon>Eukaryota</taxon>
        <taxon>Metazoa</taxon>
        <taxon>Spiralia</taxon>
        <taxon>Lophotrochozoa</taxon>
        <taxon>Mollusca</taxon>
        <taxon>Gastropoda</taxon>
        <taxon>Heterobranchia</taxon>
        <taxon>Euthyneura</taxon>
        <taxon>Panpulmonata</taxon>
        <taxon>Eupulmonata</taxon>
        <taxon>Stylommatophora</taxon>
        <taxon>Helicina</taxon>
        <taxon>Helicoidea</taxon>
        <taxon>Geomitridae</taxon>
        <taxon>Candidula</taxon>
    </lineage>
</organism>
<keyword evidence="4" id="KW-0808">Transferase</keyword>
<dbReference type="AlphaFoldDB" id="A0A8S3YGX5"/>
<dbReference type="GO" id="GO:0016758">
    <property type="term" value="F:hexosyltransferase activity"/>
    <property type="evidence" value="ECO:0007669"/>
    <property type="project" value="InterPro"/>
</dbReference>
<keyword evidence="9 10" id="KW-0472">Membrane</keyword>
<feature type="transmembrane region" description="Helical" evidence="10">
    <location>
        <begin position="20"/>
        <end position="38"/>
    </location>
</feature>
<evidence type="ECO:0000256" key="5">
    <source>
        <dbReference type="ARBA" id="ARBA00022692"/>
    </source>
</evidence>
<dbReference type="Gene3D" id="3.90.550.50">
    <property type="match status" value="1"/>
</dbReference>
<accession>A0A8S3YGX5</accession>
<dbReference type="InterPro" id="IPR002659">
    <property type="entry name" value="Glyco_trans_31"/>
</dbReference>
<dbReference type="PANTHER" id="PTHR11214">
    <property type="entry name" value="BETA-1,3-N-ACETYLGLUCOSAMINYLTRANSFERASE"/>
    <property type="match status" value="1"/>
</dbReference>
<dbReference type="EMBL" id="CAJHNH020000002">
    <property type="protein sequence ID" value="CAG5114522.1"/>
    <property type="molecule type" value="Genomic_DNA"/>
</dbReference>
<evidence type="ECO:0000256" key="2">
    <source>
        <dbReference type="ARBA" id="ARBA00008661"/>
    </source>
</evidence>
<evidence type="ECO:0000256" key="6">
    <source>
        <dbReference type="ARBA" id="ARBA00022968"/>
    </source>
</evidence>
<evidence type="ECO:0000256" key="9">
    <source>
        <dbReference type="ARBA" id="ARBA00023136"/>
    </source>
</evidence>
<keyword evidence="5 10" id="KW-0812">Transmembrane</keyword>
<proteinExistence type="inferred from homology"/>
<dbReference type="PANTHER" id="PTHR11214:SF3">
    <property type="entry name" value="BETA-1,3-GALACTOSYLTRANSFERASE 6"/>
    <property type="match status" value="1"/>
</dbReference>
<name>A0A8S3YGX5_9EUPU</name>
<keyword evidence="3" id="KW-0328">Glycosyltransferase</keyword>